<dbReference type="VEuPathDB" id="VectorBase:LOC119165373"/>
<sequence length="369" mass="40979">MRIVQRELEAAFPAANKPTFLDASTPAVSLIQAVVRQEFANLGILSTAPTMDNTNPSIASVDMTSRRPYSFRTRNPSDWRTADGRSKKAELELEKSPSGAATYLEQSEATLLGTDKGEQELSAGLTSAGYVEKDIANFFALRPVALWKNLPLFARLLEALDGLVRFIILLSISAPRSSCVVEATTAWNNTTGCFISDGMQPTVEDCLQLITAVPKPKSQFALTLTLRMDVFVDVDYTRQADEQARTKNNDVGKGCRAHRHRFVEERVCPPAEEAKSASTSFGTTAECKFVISMSQNERRVETFETPASIERVMVRAYQSLGEKNHGKLSWFLYNVTSYVATGPCPRGQTRIDKVREVLERYRRKTGSRS</sequence>
<dbReference type="EMBL" id="JABSTU010000003">
    <property type="protein sequence ID" value="KAH8035449.1"/>
    <property type="molecule type" value="Genomic_DNA"/>
</dbReference>
<evidence type="ECO:0000256" key="1">
    <source>
        <dbReference type="SAM" id="MobiDB-lite"/>
    </source>
</evidence>
<evidence type="ECO:0000313" key="3">
    <source>
        <dbReference type="Proteomes" id="UP000821866"/>
    </source>
</evidence>
<evidence type="ECO:0000313" key="2">
    <source>
        <dbReference type="EMBL" id="KAH8035449.1"/>
    </source>
</evidence>
<dbReference type="Proteomes" id="UP000821866">
    <property type="component" value="Chromosome 11"/>
</dbReference>
<keyword evidence="3" id="KW-1185">Reference proteome</keyword>
<protein>
    <submittedName>
        <fullName evidence="2">Uncharacterized protein</fullName>
    </submittedName>
</protein>
<gene>
    <name evidence="2" type="ORF">HPB51_005637</name>
</gene>
<comment type="caution">
    <text evidence="2">The sequence shown here is derived from an EMBL/GenBank/DDBJ whole genome shotgun (WGS) entry which is preliminary data.</text>
</comment>
<proteinExistence type="predicted"/>
<name>A0A9J6ELX8_RHIMP</name>
<dbReference type="AlphaFoldDB" id="A0A9J6ELX8"/>
<reference evidence="2" key="1">
    <citation type="journal article" date="2020" name="Cell">
        <title>Large-Scale Comparative Analyses of Tick Genomes Elucidate Their Genetic Diversity and Vector Capacities.</title>
        <authorList>
            <consortium name="Tick Genome and Microbiome Consortium (TIGMIC)"/>
            <person name="Jia N."/>
            <person name="Wang J."/>
            <person name="Shi W."/>
            <person name="Du L."/>
            <person name="Sun Y."/>
            <person name="Zhan W."/>
            <person name="Jiang J.F."/>
            <person name="Wang Q."/>
            <person name="Zhang B."/>
            <person name="Ji P."/>
            <person name="Bell-Sakyi L."/>
            <person name="Cui X.M."/>
            <person name="Yuan T.T."/>
            <person name="Jiang B.G."/>
            <person name="Yang W.F."/>
            <person name="Lam T.T."/>
            <person name="Chang Q.C."/>
            <person name="Ding S.J."/>
            <person name="Wang X.J."/>
            <person name="Zhu J.G."/>
            <person name="Ruan X.D."/>
            <person name="Zhao L."/>
            <person name="Wei J.T."/>
            <person name="Ye R.Z."/>
            <person name="Que T.C."/>
            <person name="Du C.H."/>
            <person name="Zhou Y.H."/>
            <person name="Cheng J.X."/>
            <person name="Dai P.F."/>
            <person name="Guo W.B."/>
            <person name="Han X.H."/>
            <person name="Huang E.J."/>
            <person name="Li L.F."/>
            <person name="Wei W."/>
            <person name="Gao Y.C."/>
            <person name="Liu J.Z."/>
            <person name="Shao H.Z."/>
            <person name="Wang X."/>
            <person name="Wang C.C."/>
            <person name="Yang T.C."/>
            <person name="Huo Q.B."/>
            <person name="Li W."/>
            <person name="Chen H.Y."/>
            <person name="Chen S.E."/>
            <person name="Zhou L.G."/>
            <person name="Ni X.B."/>
            <person name="Tian J.H."/>
            <person name="Sheng Y."/>
            <person name="Liu T."/>
            <person name="Pan Y.S."/>
            <person name="Xia L.Y."/>
            <person name="Li J."/>
            <person name="Zhao F."/>
            <person name="Cao W.C."/>
        </authorList>
    </citation>
    <scope>NUCLEOTIDE SEQUENCE</scope>
    <source>
        <strain evidence="2">Rmic-2018</strain>
    </source>
</reference>
<organism evidence="2 3">
    <name type="scientific">Rhipicephalus microplus</name>
    <name type="common">Cattle tick</name>
    <name type="synonym">Boophilus microplus</name>
    <dbReference type="NCBI Taxonomy" id="6941"/>
    <lineage>
        <taxon>Eukaryota</taxon>
        <taxon>Metazoa</taxon>
        <taxon>Ecdysozoa</taxon>
        <taxon>Arthropoda</taxon>
        <taxon>Chelicerata</taxon>
        <taxon>Arachnida</taxon>
        <taxon>Acari</taxon>
        <taxon>Parasitiformes</taxon>
        <taxon>Ixodida</taxon>
        <taxon>Ixodoidea</taxon>
        <taxon>Ixodidae</taxon>
        <taxon>Rhipicephalinae</taxon>
        <taxon>Rhipicephalus</taxon>
        <taxon>Boophilus</taxon>
    </lineage>
</organism>
<accession>A0A9J6ELX8</accession>
<feature type="compositionally biased region" description="Basic and acidic residues" evidence="1">
    <location>
        <begin position="75"/>
        <end position="91"/>
    </location>
</feature>
<reference evidence="2" key="2">
    <citation type="submission" date="2021-09" db="EMBL/GenBank/DDBJ databases">
        <authorList>
            <person name="Jia N."/>
            <person name="Wang J."/>
            <person name="Shi W."/>
            <person name="Du L."/>
            <person name="Sun Y."/>
            <person name="Zhan W."/>
            <person name="Jiang J."/>
            <person name="Wang Q."/>
            <person name="Zhang B."/>
            <person name="Ji P."/>
            <person name="Sakyi L.B."/>
            <person name="Cui X."/>
            <person name="Yuan T."/>
            <person name="Jiang B."/>
            <person name="Yang W."/>
            <person name="Lam T.T.-Y."/>
            <person name="Chang Q."/>
            <person name="Ding S."/>
            <person name="Wang X."/>
            <person name="Zhu J."/>
            <person name="Ruan X."/>
            <person name="Zhao L."/>
            <person name="Wei J."/>
            <person name="Que T."/>
            <person name="Du C."/>
            <person name="Cheng J."/>
            <person name="Dai P."/>
            <person name="Han X."/>
            <person name="Huang E."/>
            <person name="Gao Y."/>
            <person name="Liu J."/>
            <person name="Shao H."/>
            <person name="Ye R."/>
            <person name="Li L."/>
            <person name="Wei W."/>
            <person name="Wang X."/>
            <person name="Wang C."/>
            <person name="Huo Q."/>
            <person name="Li W."/>
            <person name="Guo W."/>
            <person name="Chen H."/>
            <person name="Chen S."/>
            <person name="Zhou L."/>
            <person name="Zhou L."/>
            <person name="Ni X."/>
            <person name="Tian J."/>
            <person name="Zhou Y."/>
            <person name="Sheng Y."/>
            <person name="Liu T."/>
            <person name="Pan Y."/>
            <person name="Xia L."/>
            <person name="Li J."/>
            <person name="Zhao F."/>
            <person name="Cao W."/>
        </authorList>
    </citation>
    <scope>NUCLEOTIDE SEQUENCE</scope>
    <source>
        <strain evidence="2">Rmic-2018</strain>
        <tissue evidence="2">Larvae</tissue>
    </source>
</reference>
<feature type="region of interest" description="Disordered" evidence="1">
    <location>
        <begin position="65"/>
        <end position="91"/>
    </location>
</feature>